<dbReference type="PANTHER" id="PTHR48020:SF12">
    <property type="entry name" value="PROTON MYO-INOSITOL COTRANSPORTER"/>
    <property type="match status" value="1"/>
</dbReference>
<dbReference type="InterPro" id="IPR003663">
    <property type="entry name" value="Sugar/inositol_transpt"/>
</dbReference>
<evidence type="ECO:0000256" key="4">
    <source>
        <dbReference type="ARBA" id="ARBA00022692"/>
    </source>
</evidence>
<dbReference type="InterPro" id="IPR036259">
    <property type="entry name" value="MFS_trans_sf"/>
</dbReference>
<feature type="compositionally biased region" description="Polar residues" evidence="7">
    <location>
        <begin position="573"/>
        <end position="587"/>
    </location>
</feature>
<keyword evidence="11" id="KW-1185">Reference proteome</keyword>
<dbReference type="Proteomes" id="UP000762676">
    <property type="component" value="Unassembled WGS sequence"/>
</dbReference>
<feature type="transmembrane region" description="Helical" evidence="8">
    <location>
        <begin position="265"/>
        <end position="290"/>
    </location>
</feature>
<dbReference type="NCBIfam" id="TIGR00879">
    <property type="entry name" value="SP"/>
    <property type="match status" value="1"/>
</dbReference>
<feature type="compositionally biased region" description="Acidic residues" evidence="7">
    <location>
        <begin position="632"/>
        <end position="642"/>
    </location>
</feature>
<protein>
    <submittedName>
        <fullName evidence="10">Proton myo-inositol cotransporter</fullName>
    </submittedName>
</protein>
<feature type="region of interest" description="Disordered" evidence="7">
    <location>
        <begin position="564"/>
        <end position="660"/>
    </location>
</feature>
<dbReference type="Gene3D" id="1.20.1250.20">
    <property type="entry name" value="MFS general substrate transporter like domains"/>
    <property type="match status" value="2"/>
</dbReference>
<reference evidence="10 11" key="1">
    <citation type="journal article" date="2021" name="Elife">
        <title>Chloroplast acquisition without the gene transfer in kleptoplastic sea slugs, Plakobranchus ocellatus.</title>
        <authorList>
            <person name="Maeda T."/>
            <person name="Takahashi S."/>
            <person name="Yoshida T."/>
            <person name="Shimamura S."/>
            <person name="Takaki Y."/>
            <person name="Nagai Y."/>
            <person name="Toyoda A."/>
            <person name="Suzuki Y."/>
            <person name="Arimoto A."/>
            <person name="Ishii H."/>
            <person name="Satoh N."/>
            <person name="Nishiyama T."/>
            <person name="Hasebe M."/>
            <person name="Maruyama T."/>
            <person name="Minagawa J."/>
            <person name="Obokata J."/>
            <person name="Shigenobu S."/>
        </authorList>
    </citation>
    <scope>NUCLEOTIDE SEQUENCE [LARGE SCALE GENOMIC DNA]</scope>
</reference>
<feature type="transmembrane region" description="Helical" evidence="8">
    <location>
        <begin position="93"/>
        <end position="112"/>
    </location>
</feature>
<dbReference type="InterPro" id="IPR005829">
    <property type="entry name" value="Sugar_transporter_CS"/>
</dbReference>
<keyword evidence="3" id="KW-0813">Transport</keyword>
<evidence type="ECO:0000259" key="9">
    <source>
        <dbReference type="PROSITE" id="PS50850"/>
    </source>
</evidence>
<proteinExistence type="inferred from homology"/>
<dbReference type="Pfam" id="PF00083">
    <property type="entry name" value="Sugar_tr"/>
    <property type="match status" value="2"/>
</dbReference>
<dbReference type="PRINTS" id="PR00171">
    <property type="entry name" value="SUGRTRNSPORT"/>
</dbReference>
<feature type="transmembrane region" description="Helical" evidence="8">
    <location>
        <begin position="118"/>
        <end position="140"/>
    </location>
</feature>
<dbReference type="GO" id="GO:0005366">
    <property type="term" value="F:myo-inositol:proton symporter activity"/>
    <property type="evidence" value="ECO:0007669"/>
    <property type="project" value="TreeGrafter"/>
</dbReference>
<evidence type="ECO:0000256" key="1">
    <source>
        <dbReference type="ARBA" id="ARBA00004141"/>
    </source>
</evidence>
<sequence>MTTSKVHPEEAPGQKPPKEKHPFIIYVLTMCATIGGFLFGYNLAIINGANLLIKEEFGLDDTTIEHIVSSTQAGAALFSLLSGVIADTIGRKVSIMIAGLVFTIGAILMGFANGSMMLLIGRVIVGAAIGVVSSVVPVYVSECAPNSIRGRLITLNQLFITLGIFISSILAGAFQHIDNGWRYMLGLAAIPGAIQFVCFFMLPESPRWQVMRNQIPKAKATLMYIRAKEDVNEELDELTTGLDKERSIKGWKIWKGIFTTSHIRYTLLIGCMLQFFQQFCGINTVIFYSANILKSAGFNVKLAIWLSVIPFTVNFLATFLGLWAVEVLGRTKVLIASYAAIAVALWVLVVAFIPTYLTPAPTSMKFEMNLTGPCIDYTNCWDCTRDSDCAFCGVKTGHLQTRDASCLPRSSGKDKELFSSIGRCSKIPGTEDYMGGDLLIYSYGYCPSQYASLAVVGLILFVLCFAPGAGPMPWTINAEIYPMWCRSVANSLATVSNWVSNFLISNFFLTVTKLITTWGTFLVFSVICLISAAFTWAFVPETKNRSLEEIELLFMSEKAREAVLASRPKPRSSMDQNQVPTITTSQVGDGEGRLATDKSKSYEGTSEEVTGDTEEEEEEGEEAGDEAGKEEGADEGADEGETEPAPAVPQENESGGGDAD</sequence>
<dbReference type="PANTHER" id="PTHR48020">
    <property type="entry name" value="PROTON MYO-INOSITOL COTRANSPORTER"/>
    <property type="match status" value="1"/>
</dbReference>
<dbReference type="EMBL" id="BMAT01005695">
    <property type="protein sequence ID" value="GFR98422.1"/>
    <property type="molecule type" value="Genomic_DNA"/>
</dbReference>
<evidence type="ECO:0000256" key="7">
    <source>
        <dbReference type="SAM" id="MobiDB-lite"/>
    </source>
</evidence>
<feature type="transmembrane region" description="Helical" evidence="8">
    <location>
        <begin position="152"/>
        <end position="174"/>
    </location>
</feature>
<comment type="caution">
    <text evidence="10">The sequence shown here is derived from an EMBL/GenBank/DDBJ whole genome shotgun (WGS) entry which is preliminary data.</text>
</comment>
<evidence type="ECO:0000256" key="2">
    <source>
        <dbReference type="ARBA" id="ARBA00010992"/>
    </source>
</evidence>
<organism evidence="10 11">
    <name type="scientific">Elysia marginata</name>
    <dbReference type="NCBI Taxonomy" id="1093978"/>
    <lineage>
        <taxon>Eukaryota</taxon>
        <taxon>Metazoa</taxon>
        <taxon>Spiralia</taxon>
        <taxon>Lophotrochozoa</taxon>
        <taxon>Mollusca</taxon>
        <taxon>Gastropoda</taxon>
        <taxon>Heterobranchia</taxon>
        <taxon>Euthyneura</taxon>
        <taxon>Panpulmonata</taxon>
        <taxon>Sacoglossa</taxon>
        <taxon>Placobranchoidea</taxon>
        <taxon>Plakobranchidae</taxon>
        <taxon>Elysia</taxon>
    </lineage>
</organism>
<keyword evidence="5 8" id="KW-1133">Transmembrane helix</keyword>
<dbReference type="InterPro" id="IPR020846">
    <property type="entry name" value="MFS_dom"/>
</dbReference>
<dbReference type="AlphaFoldDB" id="A0AAV4HJT6"/>
<feature type="transmembrane region" description="Helical" evidence="8">
    <location>
        <begin position="335"/>
        <end position="357"/>
    </location>
</feature>
<feature type="transmembrane region" description="Helical" evidence="8">
    <location>
        <begin position="450"/>
        <end position="476"/>
    </location>
</feature>
<accession>A0AAV4HJT6</accession>
<feature type="transmembrane region" description="Helical" evidence="8">
    <location>
        <begin position="180"/>
        <end position="202"/>
    </location>
</feature>
<evidence type="ECO:0000256" key="6">
    <source>
        <dbReference type="ARBA" id="ARBA00023136"/>
    </source>
</evidence>
<feature type="transmembrane region" description="Helical" evidence="8">
    <location>
        <begin position="23"/>
        <end position="46"/>
    </location>
</feature>
<evidence type="ECO:0000256" key="3">
    <source>
        <dbReference type="ARBA" id="ARBA00022448"/>
    </source>
</evidence>
<comment type="subcellular location">
    <subcellularLocation>
        <location evidence="1">Membrane</location>
        <topology evidence="1">Multi-pass membrane protein</topology>
    </subcellularLocation>
</comment>
<dbReference type="PROSITE" id="PS50850">
    <property type="entry name" value="MFS"/>
    <property type="match status" value="1"/>
</dbReference>
<feature type="transmembrane region" description="Helical" evidence="8">
    <location>
        <begin position="515"/>
        <end position="539"/>
    </location>
</feature>
<keyword evidence="4 8" id="KW-0812">Transmembrane</keyword>
<gene>
    <name evidence="10" type="ORF">ElyMa_002768400</name>
</gene>
<feature type="domain" description="Major facilitator superfamily (MFS) profile" evidence="9">
    <location>
        <begin position="28"/>
        <end position="543"/>
    </location>
</feature>
<dbReference type="InterPro" id="IPR050814">
    <property type="entry name" value="Myo-inositol_Transporter"/>
</dbReference>
<dbReference type="SUPFAM" id="SSF103473">
    <property type="entry name" value="MFS general substrate transporter"/>
    <property type="match status" value="1"/>
</dbReference>
<dbReference type="InterPro" id="IPR005828">
    <property type="entry name" value="MFS_sugar_transport-like"/>
</dbReference>
<feature type="compositionally biased region" description="Basic and acidic residues" evidence="7">
    <location>
        <begin position="590"/>
        <end position="601"/>
    </location>
</feature>
<comment type="similarity">
    <text evidence="2">Belongs to the major facilitator superfamily. Sugar transporter (TC 2.A.1.1) family.</text>
</comment>
<evidence type="ECO:0000313" key="10">
    <source>
        <dbReference type="EMBL" id="GFR98422.1"/>
    </source>
</evidence>
<feature type="transmembrane region" description="Helical" evidence="8">
    <location>
        <begin position="302"/>
        <end position="323"/>
    </location>
</feature>
<dbReference type="GO" id="GO:0016324">
    <property type="term" value="C:apical plasma membrane"/>
    <property type="evidence" value="ECO:0007669"/>
    <property type="project" value="TreeGrafter"/>
</dbReference>
<feature type="transmembrane region" description="Helical" evidence="8">
    <location>
        <begin position="488"/>
        <end position="509"/>
    </location>
</feature>
<feature type="compositionally biased region" description="Acidic residues" evidence="7">
    <location>
        <begin position="605"/>
        <end position="625"/>
    </location>
</feature>
<dbReference type="PROSITE" id="PS00217">
    <property type="entry name" value="SUGAR_TRANSPORT_2"/>
    <property type="match status" value="1"/>
</dbReference>
<evidence type="ECO:0000313" key="11">
    <source>
        <dbReference type="Proteomes" id="UP000762676"/>
    </source>
</evidence>
<keyword evidence="6 8" id="KW-0472">Membrane</keyword>
<name>A0AAV4HJT6_9GAST</name>
<evidence type="ECO:0000256" key="5">
    <source>
        <dbReference type="ARBA" id="ARBA00022989"/>
    </source>
</evidence>
<evidence type="ECO:0000256" key="8">
    <source>
        <dbReference type="SAM" id="Phobius"/>
    </source>
</evidence>